<dbReference type="EMBL" id="LMTZ01000013">
    <property type="protein sequence ID" value="KST69750.1"/>
    <property type="molecule type" value="Genomic_DNA"/>
</dbReference>
<dbReference type="RefSeq" id="WP_058183135.1">
    <property type="nucleotide sequence ID" value="NZ_LMTZ01000013.1"/>
</dbReference>
<name>A0A0V7ZT28_9CYAN</name>
<dbReference type="EMBL" id="LMTZ01000086">
    <property type="protein sequence ID" value="KST67614.1"/>
    <property type="molecule type" value="Genomic_DNA"/>
</dbReference>
<organism evidence="1 3">
    <name type="scientific">Mastigocoleus testarum BC008</name>
    <dbReference type="NCBI Taxonomy" id="371196"/>
    <lineage>
        <taxon>Bacteria</taxon>
        <taxon>Bacillati</taxon>
        <taxon>Cyanobacteriota</taxon>
        <taxon>Cyanophyceae</taxon>
        <taxon>Nostocales</taxon>
        <taxon>Hapalosiphonaceae</taxon>
        <taxon>Mastigocoleus</taxon>
    </lineage>
</organism>
<protein>
    <submittedName>
        <fullName evidence="1">Uncharacterized protein</fullName>
    </submittedName>
</protein>
<evidence type="ECO:0000313" key="1">
    <source>
        <dbReference type="EMBL" id="KST67614.1"/>
    </source>
</evidence>
<dbReference type="AlphaFoldDB" id="A0A0V7ZT28"/>
<gene>
    <name evidence="1" type="ORF">BC008_30945</name>
    <name evidence="2" type="ORF">BC008_35905</name>
</gene>
<accession>A0A0V7ZT28</accession>
<dbReference type="OrthoDB" id="427847at2"/>
<sequence>MNADKTTTRKQLQGYGASRYLAYSLTKNLTSVTKQGRAYAYLLRDVIVSIRKYKNRPRIKPTTSQTLEIILRSLLERLGNVTEVPFTRGTDTEMSEIAKQLIQAMSDTDSVLAELKATAATIKAKYSS</sequence>
<evidence type="ECO:0000313" key="2">
    <source>
        <dbReference type="EMBL" id="KST69750.1"/>
    </source>
</evidence>
<reference evidence="1 3" key="1">
    <citation type="journal article" date="2015" name="Genome Announc.">
        <title>Draft Genome of the Euendolithic (true boring) Cyanobacterium Mastigocoleus testarum strain BC008.</title>
        <authorList>
            <person name="Guida B.S."/>
            <person name="Garcia-Pichel F."/>
        </authorList>
    </citation>
    <scope>NUCLEOTIDE SEQUENCE [LARGE SCALE GENOMIC DNA]</scope>
    <source>
        <strain evidence="1 3">BC008</strain>
    </source>
</reference>
<dbReference type="Proteomes" id="UP000053372">
    <property type="component" value="Unassembled WGS sequence"/>
</dbReference>
<keyword evidence="3" id="KW-1185">Reference proteome</keyword>
<comment type="caution">
    <text evidence="1">The sequence shown here is derived from an EMBL/GenBank/DDBJ whole genome shotgun (WGS) entry which is preliminary data.</text>
</comment>
<proteinExistence type="predicted"/>
<evidence type="ECO:0000313" key="3">
    <source>
        <dbReference type="Proteomes" id="UP000053372"/>
    </source>
</evidence>